<gene>
    <name evidence="5" type="ORF">SAMN04488132_101293</name>
</gene>
<dbReference type="PROSITE" id="PS50893">
    <property type="entry name" value="ABC_TRANSPORTER_2"/>
    <property type="match status" value="1"/>
</dbReference>
<feature type="domain" description="ABC transporter" evidence="4">
    <location>
        <begin position="2"/>
        <end position="226"/>
    </location>
</feature>
<keyword evidence="1" id="KW-0813">Transport</keyword>
<keyword evidence="6" id="KW-1185">Reference proteome</keyword>
<organism evidence="5 6">
    <name type="scientific">Sediminibacterium ginsengisoli</name>
    <dbReference type="NCBI Taxonomy" id="413434"/>
    <lineage>
        <taxon>Bacteria</taxon>
        <taxon>Pseudomonadati</taxon>
        <taxon>Bacteroidota</taxon>
        <taxon>Chitinophagia</taxon>
        <taxon>Chitinophagales</taxon>
        <taxon>Chitinophagaceae</taxon>
        <taxon>Sediminibacterium</taxon>
    </lineage>
</organism>
<reference evidence="5 6" key="1">
    <citation type="submission" date="2017-02" db="EMBL/GenBank/DDBJ databases">
        <authorList>
            <person name="Peterson S.W."/>
        </authorList>
    </citation>
    <scope>NUCLEOTIDE SEQUENCE [LARGE SCALE GENOMIC DNA]</scope>
    <source>
        <strain evidence="5 6">DSM 22335</strain>
    </source>
</reference>
<dbReference type="PANTHER" id="PTHR42939:SF1">
    <property type="entry name" value="ABC TRANSPORTER ATP-BINDING PROTEIN ALBC-RELATED"/>
    <property type="match status" value="1"/>
</dbReference>
<evidence type="ECO:0000313" key="6">
    <source>
        <dbReference type="Proteomes" id="UP000190888"/>
    </source>
</evidence>
<keyword evidence="3 5" id="KW-0067">ATP-binding</keyword>
<dbReference type="InterPro" id="IPR051782">
    <property type="entry name" value="ABC_Transporter_VariousFunc"/>
</dbReference>
<evidence type="ECO:0000256" key="2">
    <source>
        <dbReference type="ARBA" id="ARBA00022741"/>
    </source>
</evidence>
<dbReference type="InterPro" id="IPR003593">
    <property type="entry name" value="AAA+_ATPase"/>
</dbReference>
<proteinExistence type="predicted"/>
<sequence length="278" mass="31352">MIHFSSVHFGYRKKQSLYRDLKLEVEAGHIYGLLGKNGAGKSTLLKLISGLVFPVNGKVQVMGYEPRKRQPSFLEKIFFIPEEIETPDINVTVFADDYAPFYPRFDKQLFLKLLTEFDVPLKSLKQMSYGQKKKTWIALGIAANTELLILDEPTNGLDIPSKRQFRKMMAAAMTDERCVIISTHQVRDLDHLIDSILIVDEGSLLVNAGIDTITEKLAFVQFSNEADAAGSIYTESNLMGTSAVMLNKAQRHDSRMDIELFFNAVTENSAQMKSLFTN</sequence>
<dbReference type="GO" id="GO:0016887">
    <property type="term" value="F:ATP hydrolysis activity"/>
    <property type="evidence" value="ECO:0007669"/>
    <property type="project" value="InterPro"/>
</dbReference>
<evidence type="ECO:0000259" key="4">
    <source>
        <dbReference type="PROSITE" id="PS50893"/>
    </source>
</evidence>
<dbReference type="InterPro" id="IPR027417">
    <property type="entry name" value="P-loop_NTPase"/>
</dbReference>
<evidence type="ECO:0000313" key="5">
    <source>
        <dbReference type="EMBL" id="SJZ34950.1"/>
    </source>
</evidence>
<dbReference type="OrthoDB" id="9785229at2"/>
<evidence type="ECO:0000256" key="3">
    <source>
        <dbReference type="ARBA" id="ARBA00022840"/>
    </source>
</evidence>
<dbReference type="SUPFAM" id="SSF52540">
    <property type="entry name" value="P-loop containing nucleoside triphosphate hydrolases"/>
    <property type="match status" value="1"/>
</dbReference>
<accession>A0A1T4JXM6</accession>
<dbReference type="PANTHER" id="PTHR42939">
    <property type="entry name" value="ABC TRANSPORTER ATP-BINDING PROTEIN ALBC-RELATED"/>
    <property type="match status" value="1"/>
</dbReference>
<dbReference type="Pfam" id="PF00005">
    <property type="entry name" value="ABC_tran"/>
    <property type="match status" value="1"/>
</dbReference>
<keyword evidence="2" id="KW-0547">Nucleotide-binding</keyword>
<evidence type="ECO:0000256" key="1">
    <source>
        <dbReference type="ARBA" id="ARBA00022448"/>
    </source>
</evidence>
<dbReference type="SMART" id="SM00382">
    <property type="entry name" value="AAA"/>
    <property type="match status" value="1"/>
</dbReference>
<dbReference type="Proteomes" id="UP000190888">
    <property type="component" value="Unassembled WGS sequence"/>
</dbReference>
<dbReference type="Gene3D" id="3.40.50.300">
    <property type="entry name" value="P-loop containing nucleotide triphosphate hydrolases"/>
    <property type="match status" value="1"/>
</dbReference>
<name>A0A1T4JXM6_9BACT</name>
<dbReference type="RefSeq" id="WP_078829637.1">
    <property type="nucleotide sequence ID" value="NZ_FUWH01000001.1"/>
</dbReference>
<dbReference type="STRING" id="413434.SAMN04488132_101293"/>
<protein>
    <submittedName>
        <fullName evidence="5">ABC-2 type transport system ATP-binding protein</fullName>
    </submittedName>
</protein>
<dbReference type="AlphaFoldDB" id="A0A1T4JXM6"/>
<dbReference type="EMBL" id="FUWH01000001">
    <property type="protein sequence ID" value="SJZ34950.1"/>
    <property type="molecule type" value="Genomic_DNA"/>
</dbReference>
<dbReference type="CDD" id="cd03230">
    <property type="entry name" value="ABC_DR_subfamily_A"/>
    <property type="match status" value="1"/>
</dbReference>
<dbReference type="GO" id="GO:0005524">
    <property type="term" value="F:ATP binding"/>
    <property type="evidence" value="ECO:0007669"/>
    <property type="project" value="UniProtKB-KW"/>
</dbReference>
<dbReference type="InterPro" id="IPR003439">
    <property type="entry name" value="ABC_transporter-like_ATP-bd"/>
</dbReference>